<evidence type="ECO:0000256" key="1">
    <source>
        <dbReference type="ARBA" id="ARBA00010497"/>
    </source>
</evidence>
<keyword evidence="12" id="KW-1185">Reference proteome</keyword>
<protein>
    <recommendedName>
        <fullName evidence="9">Geranylgeranyl transferase type-2 subunit beta</fullName>
        <ecNumber evidence="9">2.5.1.60</ecNumber>
    </recommendedName>
</protein>
<comment type="catalytic activity">
    <reaction evidence="8 9">
        <text>geranylgeranyl diphosphate + L-cysteinyl-[protein] = S-geranylgeranyl-L-cysteinyl-[protein] + diphosphate</text>
        <dbReference type="Rhea" id="RHEA:21240"/>
        <dbReference type="Rhea" id="RHEA-COMP:10131"/>
        <dbReference type="Rhea" id="RHEA-COMP:11537"/>
        <dbReference type="ChEBI" id="CHEBI:29950"/>
        <dbReference type="ChEBI" id="CHEBI:33019"/>
        <dbReference type="ChEBI" id="CHEBI:57533"/>
        <dbReference type="ChEBI" id="CHEBI:86021"/>
        <dbReference type="EC" id="2.5.1.60"/>
    </reaction>
</comment>
<comment type="subunit">
    <text evidence="2">Heterodimer of an alpha and a beta subunit.</text>
</comment>
<keyword evidence="6" id="KW-0677">Repeat</keyword>
<evidence type="ECO:0000256" key="7">
    <source>
        <dbReference type="ARBA" id="ARBA00022833"/>
    </source>
</evidence>
<keyword evidence="3 9" id="KW-0637">Prenyltransferase</keyword>
<evidence type="ECO:0000259" key="10">
    <source>
        <dbReference type="Pfam" id="PF00432"/>
    </source>
</evidence>
<reference evidence="11 12" key="1">
    <citation type="submission" date="2018-07" db="EMBL/GenBank/DDBJ databases">
        <title>The complete nuclear genome of the prasinophyte Chloropicon primus (CCMP1205).</title>
        <authorList>
            <person name="Pombert J.-F."/>
            <person name="Otis C."/>
            <person name="Turmel M."/>
            <person name="Lemieux C."/>
        </authorList>
    </citation>
    <scope>NUCLEOTIDE SEQUENCE [LARGE SCALE GENOMIC DNA]</scope>
    <source>
        <strain evidence="11 12">CCMP1205</strain>
    </source>
</reference>
<keyword evidence="5 9" id="KW-0479">Metal-binding</keyword>
<dbReference type="PANTHER" id="PTHR11774">
    <property type="entry name" value="GERANYLGERANYL TRANSFERASE TYPE BETA SUBUNIT"/>
    <property type="match status" value="1"/>
</dbReference>
<evidence type="ECO:0000256" key="8">
    <source>
        <dbReference type="ARBA" id="ARBA00047658"/>
    </source>
</evidence>
<dbReference type="InterPro" id="IPR045089">
    <property type="entry name" value="PGGT1B-like"/>
</dbReference>
<dbReference type="GO" id="GO:0005968">
    <property type="term" value="C:Rab-protein geranylgeranyltransferase complex"/>
    <property type="evidence" value="ECO:0007669"/>
    <property type="project" value="UniProtKB-UniRule"/>
</dbReference>
<dbReference type="GO" id="GO:0046872">
    <property type="term" value="F:metal ion binding"/>
    <property type="evidence" value="ECO:0007669"/>
    <property type="project" value="UniProtKB-KW"/>
</dbReference>
<evidence type="ECO:0000256" key="2">
    <source>
        <dbReference type="ARBA" id="ARBA00011355"/>
    </source>
</evidence>
<proteinExistence type="inferred from homology"/>
<dbReference type="OrthoDB" id="5428259at2759"/>
<dbReference type="PANTHER" id="PTHR11774:SF11">
    <property type="entry name" value="GERANYLGERANYL TRANSFERASE TYPE-2 SUBUNIT BETA"/>
    <property type="match status" value="1"/>
</dbReference>
<dbReference type="Gene3D" id="1.50.10.20">
    <property type="match status" value="1"/>
</dbReference>
<dbReference type="InterPro" id="IPR001330">
    <property type="entry name" value="Prenyltrans"/>
</dbReference>
<evidence type="ECO:0000313" key="11">
    <source>
        <dbReference type="EMBL" id="QDZ21522.1"/>
    </source>
</evidence>
<dbReference type="Proteomes" id="UP000316726">
    <property type="component" value="Chromosome 5"/>
</dbReference>
<evidence type="ECO:0000256" key="3">
    <source>
        <dbReference type="ARBA" id="ARBA00022602"/>
    </source>
</evidence>
<evidence type="ECO:0000313" key="12">
    <source>
        <dbReference type="Proteomes" id="UP000316726"/>
    </source>
</evidence>
<feature type="domain" description="Prenyltransferase alpha-alpha toroid" evidence="10">
    <location>
        <begin position="9"/>
        <end position="320"/>
    </location>
</feature>
<dbReference type="InterPro" id="IPR026873">
    <property type="entry name" value="Ptb1"/>
</dbReference>
<comment type="function">
    <text evidence="9">Catalyzes the transfer of a geranylgeranyl moiety from geranylgeranyl diphosphate to both cysteines of proteins with the C-terminal sequence -XXCC, -XCXC and -CCXX.</text>
</comment>
<keyword evidence="7 9" id="KW-0862">Zinc</keyword>
<evidence type="ECO:0000256" key="4">
    <source>
        <dbReference type="ARBA" id="ARBA00022679"/>
    </source>
</evidence>
<dbReference type="CDD" id="cd02894">
    <property type="entry name" value="GGTase-II"/>
    <property type="match status" value="1"/>
</dbReference>
<dbReference type="SUPFAM" id="SSF48239">
    <property type="entry name" value="Terpenoid cyclases/Protein prenyltransferases"/>
    <property type="match status" value="1"/>
</dbReference>
<sequence>MESVGSLVLRKEKHAEYVVEFQKDKAGYEYVASEYLRLSGIYWGTTALWLLAEDEEGKEFKERLPREEVVKDVMACWNGDGGFGSAPGHDSHLLYTLSAVQVLVTYGALEEELSGEDRERTAAFVAGLQSAEDGSFRGDKWGEVDTRFSYCAASCLTLLGVKPLESKIDVPKAVEFVLACRNFDEGFGARPGDETHAGQVFCCVGALTLLGALDRVDKDRLAWWLCERQTKGGGLNGRPQKLHDVCYTWWVLSSLQMLGRLHWVDRSKLIHFILSCQDEIDGGISDRPDDEVDIFHTFFGIAGLSLLGYPGLEPVDARYAMPARTMKELGL</sequence>
<dbReference type="FunFam" id="1.50.10.20:FF:000012">
    <property type="entry name" value="Geranylgeranyl transferase type-2 subunit beta"/>
    <property type="match status" value="1"/>
</dbReference>
<gene>
    <name evidence="11" type="ORF">A3770_05p40400</name>
</gene>
<keyword evidence="4 9" id="KW-0808">Transferase</keyword>
<evidence type="ECO:0000256" key="6">
    <source>
        <dbReference type="ARBA" id="ARBA00022737"/>
    </source>
</evidence>
<dbReference type="EC" id="2.5.1.60" evidence="9"/>
<dbReference type="EMBL" id="CP031038">
    <property type="protein sequence ID" value="QDZ21522.1"/>
    <property type="molecule type" value="Genomic_DNA"/>
</dbReference>
<comment type="cofactor">
    <cofactor evidence="9">
        <name>Zn(2+)</name>
        <dbReference type="ChEBI" id="CHEBI:29105"/>
    </cofactor>
    <text evidence="9">Binds 1 zinc ion per subunit.</text>
</comment>
<comment type="similarity">
    <text evidence="1 9">Belongs to the protein prenyltransferase subunit beta family.</text>
</comment>
<dbReference type="InterPro" id="IPR008930">
    <property type="entry name" value="Terpenoid_cyclase/PrenylTrfase"/>
</dbReference>
<dbReference type="Pfam" id="PF00432">
    <property type="entry name" value="Prenyltrans"/>
    <property type="match status" value="1"/>
</dbReference>
<dbReference type="GO" id="GO:0072657">
    <property type="term" value="P:protein localization to membrane"/>
    <property type="evidence" value="ECO:0007669"/>
    <property type="project" value="UniProtKB-ARBA"/>
</dbReference>
<dbReference type="AlphaFoldDB" id="A0A5B8MQE3"/>
<dbReference type="STRING" id="1764295.A0A5B8MQE3"/>
<accession>A0A5B8MQE3</accession>
<name>A0A5B8MQE3_9CHLO</name>
<dbReference type="GO" id="GO:0004663">
    <property type="term" value="F:Rab geranylgeranyltransferase activity"/>
    <property type="evidence" value="ECO:0007669"/>
    <property type="project" value="UniProtKB-UniRule"/>
</dbReference>
<organism evidence="11 12">
    <name type="scientific">Chloropicon primus</name>
    <dbReference type="NCBI Taxonomy" id="1764295"/>
    <lineage>
        <taxon>Eukaryota</taxon>
        <taxon>Viridiplantae</taxon>
        <taxon>Chlorophyta</taxon>
        <taxon>Chloropicophyceae</taxon>
        <taxon>Chloropicales</taxon>
        <taxon>Chloropicaceae</taxon>
        <taxon>Chloropicon</taxon>
    </lineage>
</organism>
<evidence type="ECO:0000256" key="5">
    <source>
        <dbReference type="ARBA" id="ARBA00022723"/>
    </source>
</evidence>
<evidence type="ECO:0000256" key="9">
    <source>
        <dbReference type="RuleBase" id="RU365076"/>
    </source>
</evidence>